<evidence type="ECO:0000313" key="1">
    <source>
        <dbReference type="EMBL" id="HIU40235.1"/>
    </source>
</evidence>
<gene>
    <name evidence="1" type="ORF">IAB68_02905</name>
</gene>
<name>A0A9D1IM94_9FIRM</name>
<accession>A0A9D1IM94</accession>
<comment type="caution">
    <text evidence="1">The sequence shown here is derived from an EMBL/GenBank/DDBJ whole genome shotgun (WGS) entry which is preliminary data.</text>
</comment>
<dbReference type="Proteomes" id="UP000824074">
    <property type="component" value="Unassembled WGS sequence"/>
</dbReference>
<protein>
    <submittedName>
        <fullName evidence="1">Uncharacterized protein</fullName>
    </submittedName>
</protein>
<dbReference type="AlphaFoldDB" id="A0A9D1IM94"/>
<dbReference type="InterPro" id="IPR036412">
    <property type="entry name" value="HAD-like_sf"/>
</dbReference>
<proteinExistence type="predicted"/>
<evidence type="ECO:0000313" key="2">
    <source>
        <dbReference type="Proteomes" id="UP000824074"/>
    </source>
</evidence>
<organism evidence="1 2">
    <name type="scientific">Candidatus Aphodocola excrementigallinarum</name>
    <dbReference type="NCBI Taxonomy" id="2840670"/>
    <lineage>
        <taxon>Bacteria</taxon>
        <taxon>Bacillati</taxon>
        <taxon>Bacillota</taxon>
        <taxon>Bacilli</taxon>
        <taxon>Candidatus Aphodocola</taxon>
    </lineage>
</organism>
<dbReference type="Gene3D" id="3.40.50.1000">
    <property type="entry name" value="HAD superfamily/HAD-like"/>
    <property type="match status" value="1"/>
</dbReference>
<sequence length="166" mass="19298">MKQLYIDFDGVILDTMTRSYEELNKRGIDLKDQEKVMAFFRELDWKKLIEETEPINDSINEIKKICASKKFNVYILTHINSTNEMVEKIKYLHKNLPQVTIVSVPKEIPKTEVVNASAAILIDDYSGNIKEWQKKLGIGIKFVKELEGSDYPEITHLSEVIDMFNQ</sequence>
<reference evidence="1" key="1">
    <citation type="submission" date="2020-10" db="EMBL/GenBank/DDBJ databases">
        <authorList>
            <person name="Gilroy R."/>
        </authorList>
    </citation>
    <scope>NUCLEOTIDE SEQUENCE</scope>
    <source>
        <strain evidence="1">CHK193-30670</strain>
    </source>
</reference>
<dbReference type="SUPFAM" id="SSF56784">
    <property type="entry name" value="HAD-like"/>
    <property type="match status" value="1"/>
</dbReference>
<reference evidence="1" key="2">
    <citation type="journal article" date="2021" name="PeerJ">
        <title>Extensive microbial diversity within the chicken gut microbiome revealed by metagenomics and culture.</title>
        <authorList>
            <person name="Gilroy R."/>
            <person name="Ravi A."/>
            <person name="Getino M."/>
            <person name="Pursley I."/>
            <person name="Horton D.L."/>
            <person name="Alikhan N.F."/>
            <person name="Baker D."/>
            <person name="Gharbi K."/>
            <person name="Hall N."/>
            <person name="Watson M."/>
            <person name="Adriaenssens E.M."/>
            <person name="Foster-Nyarko E."/>
            <person name="Jarju S."/>
            <person name="Secka A."/>
            <person name="Antonio M."/>
            <person name="Oren A."/>
            <person name="Chaudhuri R.R."/>
            <person name="La Ragione R."/>
            <person name="Hildebrand F."/>
            <person name="Pallen M.J."/>
        </authorList>
    </citation>
    <scope>NUCLEOTIDE SEQUENCE</scope>
    <source>
        <strain evidence="1">CHK193-30670</strain>
    </source>
</reference>
<dbReference type="EMBL" id="DVMT01000029">
    <property type="protein sequence ID" value="HIU40235.1"/>
    <property type="molecule type" value="Genomic_DNA"/>
</dbReference>
<dbReference type="InterPro" id="IPR023214">
    <property type="entry name" value="HAD_sf"/>
</dbReference>